<dbReference type="InterPro" id="IPR027410">
    <property type="entry name" value="TCP-1-like_intermed_sf"/>
</dbReference>
<dbReference type="AlphaFoldDB" id="A0AAU9KAQ0"/>
<evidence type="ECO:0000256" key="2">
    <source>
        <dbReference type="ARBA" id="ARBA00024677"/>
    </source>
</evidence>
<evidence type="ECO:0000313" key="4">
    <source>
        <dbReference type="Proteomes" id="UP001162131"/>
    </source>
</evidence>
<evidence type="ECO:0000313" key="3">
    <source>
        <dbReference type="EMBL" id="CAG9335067.1"/>
    </source>
</evidence>
<reference evidence="3" key="1">
    <citation type="submission" date="2021-09" db="EMBL/GenBank/DDBJ databases">
        <authorList>
            <consortium name="AG Swart"/>
            <person name="Singh M."/>
            <person name="Singh A."/>
            <person name="Seah K."/>
            <person name="Emmerich C."/>
        </authorList>
    </citation>
    <scope>NUCLEOTIDE SEQUENCE</scope>
    <source>
        <strain evidence="3">ATCC30299</strain>
    </source>
</reference>
<dbReference type="InterPro" id="IPR027413">
    <property type="entry name" value="GROEL-like_equatorial_sf"/>
</dbReference>
<sequence>MESLYGAIKQTLGPLGRDILLSKAAVLTNQGSIIIDNVEESSHLVQVVKKTLKHLVDGKSQFVILSYLFIKAIETERRNKTVQMIEKLYFSCFDRVIIEPFIKISKRDENAAEMLAWTALYGKYTREKTIEIIKIAENAANHDFSYRNLEFTYEILEAIYVGDAIKLVKGNIIRGQISKIFSGNRLNPKIIIIPSRDLIPVSIETDISNLLEYSLNLQQELLLYLQENNFSVAILDSSAPLWVKDSFCSLKTTVLEVQLK</sequence>
<accession>A0AAU9KAQ0</accession>
<dbReference type="Gene3D" id="3.30.260.10">
    <property type="entry name" value="TCP-1-like chaperonin intermediate domain"/>
    <property type="match status" value="1"/>
</dbReference>
<dbReference type="Proteomes" id="UP001162131">
    <property type="component" value="Unassembled WGS sequence"/>
</dbReference>
<dbReference type="Gene3D" id="1.10.560.10">
    <property type="entry name" value="GroEL-like equatorial domain"/>
    <property type="match status" value="1"/>
</dbReference>
<proteinExistence type="predicted"/>
<comment type="caution">
    <text evidence="3">The sequence shown here is derived from an EMBL/GenBank/DDBJ whole genome shotgun (WGS) entry which is preliminary data.</text>
</comment>
<comment type="subunit">
    <text evidence="1">Heterooligomeric complex of about 850 to 900 kDa that forms two stacked rings, 12 to 16 nm in diameter.</text>
</comment>
<dbReference type="SUPFAM" id="SSF48592">
    <property type="entry name" value="GroEL equatorial domain-like"/>
    <property type="match status" value="1"/>
</dbReference>
<keyword evidence="4" id="KW-1185">Reference proteome</keyword>
<organism evidence="3 4">
    <name type="scientific">Blepharisma stoltei</name>
    <dbReference type="NCBI Taxonomy" id="1481888"/>
    <lineage>
        <taxon>Eukaryota</taxon>
        <taxon>Sar</taxon>
        <taxon>Alveolata</taxon>
        <taxon>Ciliophora</taxon>
        <taxon>Postciliodesmatophora</taxon>
        <taxon>Heterotrichea</taxon>
        <taxon>Heterotrichida</taxon>
        <taxon>Blepharismidae</taxon>
        <taxon>Blepharisma</taxon>
    </lineage>
</organism>
<comment type="function">
    <text evidence="2">Molecular chaperone; assists the folding of proteins upon ATP hydrolysis. Known to play a role, in vitro, in the folding of actin and tubulin.</text>
</comment>
<name>A0AAU9KAQ0_9CILI</name>
<protein>
    <submittedName>
        <fullName evidence="3">Uncharacterized protein</fullName>
    </submittedName>
</protein>
<gene>
    <name evidence="3" type="ORF">BSTOLATCC_MIC62646</name>
</gene>
<evidence type="ECO:0000256" key="1">
    <source>
        <dbReference type="ARBA" id="ARBA00011531"/>
    </source>
</evidence>
<dbReference type="EMBL" id="CAJZBQ010000060">
    <property type="protein sequence ID" value="CAG9335067.1"/>
    <property type="molecule type" value="Genomic_DNA"/>
</dbReference>